<dbReference type="InterPro" id="IPR036890">
    <property type="entry name" value="HATPase_C_sf"/>
</dbReference>
<feature type="transmembrane region" description="Helical" evidence="10">
    <location>
        <begin position="44"/>
        <end position="66"/>
    </location>
</feature>
<keyword evidence="8" id="KW-0902">Two-component regulatory system</keyword>
<feature type="transmembrane region" description="Helical" evidence="10">
    <location>
        <begin position="180"/>
        <end position="202"/>
    </location>
</feature>
<dbReference type="Proteomes" id="UP001170379">
    <property type="component" value="Unassembled WGS sequence"/>
</dbReference>
<keyword evidence="5" id="KW-0547">Nucleotide-binding</keyword>
<evidence type="ECO:0000256" key="7">
    <source>
        <dbReference type="ARBA" id="ARBA00022840"/>
    </source>
</evidence>
<dbReference type="Pfam" id="PF02518">
    <property type="entry name" value="HATPase_c"/>
    <property type="match status" value="1"/>
</dbReference>
<feature type="transmembrane region" description="Helical" evidence="10">
    <location>
        <begin position="124"/>
        <end position="146"/>
    </location>
</feature>
<proteinExistence type="predicted"/>
<dbReference type="InterPro" id="IPR050482">
    <property type="entry name" value="Sensor_HK_TwoCompSys"/>
</dbReference>
<keyword evidence="3" id="KW-0597">Phosphoprotein</keyword>
<keyword evidence="6 12" id="KW-0418">Kinase</keyword>
<dbReference type="InterPro" id="IPR025828">
    <property type="entry name" value="Put_sensor_dom"/>
</dbReference>
<evidence type="ECO:0000256" key="10">
    <source>
        <dbReference type="SAM" id="Phobius"/>
    </source>
</evidence>
<dbReference type="InterPro" id="IPR003594">
    <property type="entry name" value="HATPase_dom"/>
</dbReference>
<dbReference type="PANTHER" id="PTHR24421">
    <property type="entry name" value="NITRATE/NITRITE SENSOR PROTEIN NARX-RELATED"/>
    <property type="match status" value="1"/>
</dbReference>
<comment type="caution">
    <text evidence="12">The sequence shown here is derived from an EMBL/GenBank/DDBJ whole genome shotgun (WGS) entry which is preliminary data.</text>
</comment>
<gene>
    <name evidence="12" type="ORF">C7K25_04345</name>
</gene>
<keyword evidence="7" id="KW-0067">ATP-binding</keyword>
<keyword evidence="10" id="KW-1133">Transmembrane helix</keyword>
<evidence type="ECO:0000256" key="1">
    <source>
        <dbReference type="ARBA" id="ARBA00000085"/>
    </source>
</evidence>
<keyword evidence="4" id="KW-0808">Transferase</keyword>
<protein>
    <recommendedName>
        <fullName evidence="2">histidine kinase</fullName>
        <ecNumber evidence="2">2.7.13.3</ecNumber>
    </recommendedName>
</protein>
<evidence type="ECO:0000313" key="13">
    <source>
        <dbReference type="Proteomes" id="UP001170379"/>
    </source>
</evidence>
<keyword evidence="10" id="KW-0472">Membrane</keyword>
<comment type="catalytic activity">
    <reaction evidence="1">
        <text>ATP + protein L-histidine = ADP + protein N-phospho-L-histidine.</text>
        <dbReference type="EC" id="2.7.13.3"/>
    </reaction>
</comment>
<dbReference type="PANTHER" id="PTHR24421:SF10">
    <property type="entry name" value="NITRATE_NITRITE SENSOR PROTEIN NARQ"/>
    <property type="match status" value="1"/>
</dbReference>
<reference evidence="12" key="1">
    <citation type="submission" date="2018-03" db="EMBL/GenBank/DDBJ databases">
        <authorList>
            <person name="Nunes O.C."/>
            <person name="Lopes A.R."/>
            <person name="Froufe H."/>
            <person name="Munoz-Merida A."/>
            <person name="Barroso C."/>
            <person name="Egas C."/>
        </authorList>
    </citation>
    <scope>NUCLEOTIDE SEQUENCE</scope>
    <source>
        <strain evidence="12">ON4</strain>
    </source>
</reference>
<keyword evidence="10" id="KW-0812">Transmembrane</keyword>
<evidence type="ECO:0000256" key="3">
    <source>
        <dbReference type="ARBA" id="ARBA00022553"/>
    </source>
</evidence>
<reference evidence="12" key="2">
    <citation type="journal article" date="2022" name="Sci. Rep.">
        <title>In silico prediction of the enzymes involved in the degradation of the herbicide molinate by Gulosibacter molinativorax ON4T.</title>
        <authorList>
            <person name="Lopes A.R."/>
            <person name="Bunin E."/>
            <person name="Viana A.T."/>
            <person name="Froufe H."/>
            <person name="Munoz-Merida A."/>
            <person name="Pinho D."/>
            <person name="Figueiredo J."/>
            <person name="Barroso C."/>
            <person name="Vaz-Moreira I."/>
            <person name="Bellanger X."/>
            <person name="Egas C."/>
            <person name="Nunes O.C."/>
        </authorList>
    </citation>
    <scope>NUCLEOTIDE SEQUENCE</scope>
    <source>
        <strain evidence="12">ON4</strain>
    </source>
</reference>
<dbReference type="EMBL" id="PXVD01000005">
    <property type="protein sequence ID" value="MDJ1370602.1"/>
    <property type="molecule type" value="Genomic_DNA"/>
</dbReference>
<dbReference type="GO" id="GO:0016301">
    <property type="term" value="F:kinase activity"/>
    <property type="evidence" value="ECO:0007669"/>
    <property type="project" value="UniProtKB-KW"/>
</dbReference>
<feature type="domain" description="Histidine kinase/HSP90-like ATPase" evidence="11">
    <location>
        <begin position="346"/>
        <end position="444"/>
    </location>
</feature>
<dbReference type="SMART" id="SM00387">
    <property type="entry name" value="HATPase_c"/>
    <property type="match status" value="1"/>
</dbReference>
<dbReference type="Pfam" id="PF07730">
    <property type="entry name" value="HisKA_3"/>
    <property type="match status" value="1"/>
</dbReference>
<dbReference type="Pfam" id="PF13796">
    <property type="entry name" value="Sensor"/>
    <property type="match status" value="1"/>
</dbReference>
<dbReference type="Gene3D" id="1.20.5.1930">
    <property type="match status" value="1"/>
</dbReference>
<dbReference type="RefSeq" id="WP_051266310.1">
    <property type="nucleotide sequence ID" value="NZ_CP028426.1"/>
</dbReference>
<evidence type="ECO:0000256" key="8">
    <source>
        <dbReference type="ARBA" id="ARBA00023012"/>
    </source>
</evidence>
<dbReference type="InterPro" id="IPR011712">
    <property type="entry name" value="Sig_transdc_His_kin_sub3_dim/P"/>
</dbReference>
<organism evidence="12 13">
    <name type="scientific">Gulosibacter molinativorax</name>
    <dbReference type="NCBI Taxonomy" id="256821"/>
    <lineage>
        <taxon>Bacteria</taxon>
        <taxon>Bacillati</taxon>
        <taxon>Actinomycetota</taxon>
        <taxon>Actinomycetes</taxon>
        <taxon>Micrococcales</taxon>
        <taxon>Microbacteriaceae</taxon>
        <taxon>Gulosibacter</taxon>
    </lineage>
</organism>
<keyword evidence="13" id="KW-1185">Reference proteome</keyword>
<evidence type="ECO:0000313" key="12">
    <source>
        <dbReference type="EMBL" id="MDJ1370602.1"/>
    </source>
</evidence>
<accession>A0ABT7C725</accession>
<dbReference type="Gene3D" id="3.30.565.10">
    <property type="entry name" value="Histidine kinase-like ATPase, C-terminal domain"/>
    <property type="match status" value="1"/>
</dbReference>
<dbReference type="CDD" id="cd16917">
    <property type="entry name" value="HATPase_UhpB-NarQ-NarX-like"/>
    <property type="match status" value="1"/>
</dbReference>
<sequence>MNTVISDTSYRDAAARPAENEPLPKAPRAWGRDLRFAVQALLDLAGLIWSTIVLVLCFVVVGLWLVPSALQFARENAERSRRLARKFANVDVRAEYRPVEGEPGFAGVRHSWQRLRDPAVLRDLLWQLTNPVVGLFLGLLAFGLALDGVWQLAALQFELAFPAFRPGSYLLLFELWTDSLPLLAVATTIASILQILLGWWLARPTLRALGAWTRAVLHVENTEALRRRVARLETTRADALDLEQAELRRIERDLHDGAQMRLVATGLTIGEATRLVRDDPDAAIELLQQAKDESAAALGELRHLVRGIMPPVLADRGLVDALRSLAADAIVPTTVTSNLEVRLAAPLESALYFAVTELVTNATKHARASSIRVDVQDRAGAGADAVRVLVIDDGIGGMDAEASPDRAGGLAGVRRRLDTFDATLTVVSPSGGPTVITIDSPRILATPLAERPPSLTESFPSPAE</sequence>
<evidence type="ECO:0000256" key="2">
    <source>
        <dbReference type="ARBA" id="ARBA00012438"/>
    </source>
</evidence>
<evidence type="ECO:0000256" key="4">
    <source>
        <dbReference type="ARBA" id="ARBA00022679"/>
    </source>
</evidence>
<dbReference type="SUPFAM" id="SSF55874">
    <property type="entry name" value="ATPase domain of HSP90 chaperone/DNA topoisomerase II/histidine kinase"/>
    <property type="match status" value="1"/>
</dbReference>
<dbReference type="EC" id="2.7.13.3" evidence="2"/>
<evidence type="ECO:0000256" key="5">
    <source>
        <dbReference type="ARBA" id="ARBA00022741"/>
    </source>
</evidence>
<feature type="region of interest" description="Disordered" evidence="9">
    <location>
        <begin position="1"/>
        <end position="24"/>
    </location>
</feature>
<evidence type="ECO:0000256" key="6">
    <source>
        <dbReference type="ARBA" id="ARBA00022777"/>
    </source>
</evidence>
<evidence type="ECO:0000256" key="9">
    <source>
        <dbReference type="SAM" id="MobiDB-lite"/>
    </source>
</evidence>
<name>A0ABT7C725_9MICO</name>
<evidence type="ECO:0000259" key="11">
    <source>
        <dbReference type="SMART" id="SM00387"/>
    </source>
</evidence>